<dbReference type="Proteomes" id="UP000248961">
    <property type="component" value="Unassembled WGS sequence"/>
</dbReference>
<feature type="compositionally biased region" description="Basic and acidic residues" evidence="1">
    <location>
        <begin position="72"/>
        <end position="82"/>
    </location>
</feature>
<proteinExistence type="predicted"/>
<dbReference type="RefSeq" id="XP_025551850.1">
    <property type="nucleotide sequence ID" value="XM_025700882.1"/>
</dbReference>
<feature type="region of interest" description="Disordered" evidence="1">
    <location>
        <begin position="57"/>
        <end position="82"/>
    </location>
</feature>
<reference evidence="2 3" key="1">
    <citation type="submission" date="2018-02" db="EMBL/GenBank/DDBJ databases">
        <title>The genomes of Aspergillus section Nigri reveals drivers in fungal speciation.</title>
        <authorList>
            <consortium name="DOE Joint Genome Institute"/>
            <person name="Vesth T.C."/>
            <person name="Nybo J."/>
            <person name="Theobald S."/>
            <person name="Brandl J."/>
            <person name="Frisvad J.C."/>
            <person name="Nielsen K.F."/>
            <person name="Lyhne E.K."/>
            <person name="Kogle M.E."/>
            <person name="Kuo A."/>
            <person name="Riley R."/>
            <person name="Clum A."/>
            <person name="Nolan M."/>
            <person name="Lipzen A."/>
            <person name="Salamov A."/>
            <person name="Henrissat B."/>
            <person name="Wiebenga A."/>
            <person name="De vries R.P."/>
            <person name="Grigoriev I.V."/>
            <person name="Mortensen U.H."/>
            <person name="Andersen M.R."/>
            <person name="Baker S.E."/>
        </authorList>
    </citation>
    <scope>NUCLEOTIDE SEQUENCE [LARGE SCALE GENOMIC DNA]</scope>
    <source>
        <strain evidence="2 3">CBS 101889</strain>
    </source>
</reference>
<evidence type="ECO:0000313" key="2">
    <source>
        <dbReference type="EMBL" id="RAL12696.1"/>
    </source>
</evidence>
<name>A0A395HYT2_ASPHC</name>
<organism evidence="2 3">
    <name type="scientific">Aspergillus homomorphus (strain CBS 101889)</name>
    <dbReference type="NCBI Taxonomy" id="1450537"/>
    <lineage>
        <taxon>Eukaryota</taxon>
        <taxon>Fungi</taxon>
        <taxon>Dikarya</taxon>
        <taxon>Ascomycota</taxon>
        <taxon>Pezizomycotina</taxon>
        <taxon>Eurotiomycetes</taxon>
        <taxon>Eurotiomycetidae</taxon>
        <taxon>Eurotiales</taxon>
        <taxon>Aspergillaceae</taxon>
        <taxon>Aspergillus</taxon>
        <taxon>Aspergillus subgen. Circumdati</taxon>
    </lineage>
</organism>
<accession>A0A395HYT2</accession>
<evidence type="ECO:0000256" key="1">
    <source>
        <dbReference type="SAM" id="MobiDB-lite"/>
    </source>
</evidence>
<dbReference type="EMBL" id="KZ824282">
    <property type="protein sequence ID" value="RAL12696.1"/>
    <property type="molecule type" value="Genomic_DNA"/>
</dbReference>
<dbReference type="AlphaFoldDB" id="A0A395HYT2"/>
<dbReference type="GeneID" id="37205171"/>
<sequence length="82" mass="9254">MNEQKSNLFISFPIRSQSMLPPHFNVINHTPFTINNNNNKHNASNLTYTPLRSLVVSSPSAYLSPPPPTPQKEPERKQAQAQ</sequence>
<keyword evidence="3" id="KW-1185">Reference proteome</keyword>
<evidence type="ECO:0000313" key="3">
    <source>
        <dbReference type="Proteomes" id="UP000248961"/>
    </source>
</evidence>
<protein>
    <submittedName>
        <fullName evidence="2">Uncharacterized protein</fullName>
    </submittedName>
</protein>
<gene>
    <name evidence="2" type="ORF">BO97DRAFT_52548</name>
</gene>
<dbReference type="VEuPathDB" id="FungiDB:BO97DRAFT_52548"/>